<evidence type="ECO:0000256" key="1">
    <source>
        <dbReference type="SAM" id="MobiDB-lite"/>
    </source>
</evidence>
<dbReference type="PANTHER" id="PTHR35179">
    <property type="entry name" value="PROTEIN CBG02620"/>
    <property type="match status" value="1"/>
</dbReference>
<feature type="region of interest" description="Disordered" evidence="1">
    <location>
        <begin position="294"/>
        <end position="318"/>
    </location>
</feature>
<dbReference type="PANTHER" id="PTHR35179:SF2">
    <property type="entry name" value="START DOMAIN-CONTAINING PROTEIN"/>
    <property type="match status" value="1"/>
</dbReference>
<accession>A0ABR1WF42</accession>
<feature type="transmembrane region" description="Helical" evidence="2">
    <location>
        <begin position="85"/>
        <end position="107"/>
    </location>
</feature>
<dbReference type="EMBL" id="JAQQWN010000006">
    <property type="protein sequence ID" value="KAK8080794.1"/>
    <property type="molecule type" value="Genomic_DNA"/>
</dbReference>
<keyword evidence="2" id="KW-0812">Transmembrane</keyword>
<name>A0ABR1WF42_9PEZI</name>
<gene>
    <name evidence="3" type="ORF">PG997_008612</name>
</gene>
<organism evidence="3 4">
    <name type="scientific">Apiospora hydei</name>
    <dbReference type="NCBI Taxonomy" id="1337664"/>
    <lineage>
        <taxon>Eukaryota</taxon>
        <taxon>Fungi</taxon>
        <taxon>Dikarya</taxon>
        <taxon>Ascomycota</taxon>
        <taxon>Pezizomycotina</taxon>
        <taxon>Sordariomycetes</taxon>
        <taxon>Xylariomycetidae</taxon>
        <taxon>Amphisphaeriales</taxon>
        <taxon>Apiosporaceae</taxon>
        <taxon>Apiospora</taxon>
    </lineage>
</organism>
<proteinExistence type="predicted"/>
<evidence type="ECO:0000313" key="4">
    <source>
        <dbReference type="Proteomes" id="UP001433268"/>
    </source>
</evidence>
<protein>
    <submittedName>
        <fullName evidence="3">Uncharacterized protein</fullName>
    </submittedName>
</protein>
<feature type="region of interest" description="Disordered" evidence="1">
    <location>
        <begin position="201"/>
        <end position="248"/>
    </location>
</feature>
<feature type="transmembrane region" description="Helical" evidence="2">
    <location>
        <begin position="160"/>
        <end position="184"/>
    </location>
</feature>
<feature type="transmembrane region" description="Helical" evidence="2">
    <location>
        <begin position="128"/>
        <end position="145"/>
    </location>
</feature>
<feature type="compositionally biased region" description="Basic and acidic residues" evidence="1">
    <location>
        <begin position="201"/>
        <end position="211"/>
    </location>
</feature>
<evidence type="ECO:0000256" key="2">
    <source>
        <dbReference type="SAM" id="Phobius"/>
    </source>
</evidence>
<dbReference type="RefSeq" id="XP_066668269.1">
    <property type="nucleotide sequence ID" value="XM_066812927.1"/>
</dbReference>
<evidence type="ECO:0000313" key="3">
    <source>
        <dbReference type="EMBL" id="KAK8080794.1"/>
    </source>
</evidence>
<keyword evidence="2" id="KW-1133">Transmembrane helix</keyword>
<dbReference type="GeneID" id="92045987"/>
<feature type="transmembrane region" description="Helical" evidence="2">
    <location>
        <begin position="20"/>
        <end position="39"/>
    </location>
</feature>
<feature type="transmembrane region" description="Helical" evidence="2">
    <location>
        <begin position="59"/>
        <end position="79"/>
    </location>
</feature>
<reference evidence="3 4" key="1">
    <citation type="submission" date="2023-01" db="EMBL/GenBank/DDBJ databases">
        <title>Analysis of 21 Apiospora genomes using comparative genomics revels a genus with tremendous synthesis potential of carbohydrate active enzymes and secondary metabolites.</title>
        <authorList>
            <person name="Sorensen T."/>
        </authorList>
    </citation>
    <scope>NUCLEOTIDE SEQUENCE [LARGE SCALE GENOMIC DNA]</scope>
    <source>
        <strain evidence="3 4">CBS 114990</strain>
    </source>
</reference>
<comment type="caution">
    <text evidence="3">The sequence shown here is derived from an EMBL/GenBank/DDBJ whole genome shotgun (WGS) entry which is preliminary data.</text>
</comment>
<dbReference type="Proteomes" id="UP001433268">
    <property type="component" value="Unassembled WGS sequence"/>
</dbReference>
<keyword evidence="4" id="KW-1185">Reference proteome</keyword>
<sequence>MPGFLVSPHYVAETPNDSETNIVSITFGFCISLGFFTAAKAGQQSWDAYKRGKTFNEYIIIQFVLQIIINRIALLMVPASKARKVRWSVAAIVGAINISGFFIWIPARLQISPLYEEINIIWDRSEKGVFLVVDLALNIYFIYLVRSRLVANGLTKYNRLFHFNICMVVISVALDAVLIGATFLPSPVVYLPPIPSTDISHETVHRDECGQSHRQGSPRLISRWPPNGPRPPEKSQYYRTGAHDGATTHNKLTTFITANRTRHDVEAGLGTSDNGSVVENEGIRKTVETQVVHGKAEDDGVSETSSTTKVLRGPFLGD</sequence>
<keyword evidence="2" id="KW-0472">Membrane</keyword>